<dbReference type="PROSITE" id="PS51194">
    <property type="entry name" value="HELICASE_CTER"/>
    <property type="match status" value="1"/>
</dbReference>
<dbReference type="InterPro" id="IPR050742">
    <property type="entry name" value="Helicase_Restrict-Modif_Enz"/>
</dbReference>
<comment type="caution">
    <text evidence="4">The sequence shown here is derived from an EMBL/GenBank/DDBJ whole genome shotgun (WGS) entry which is preliminary data.</text>
</comment>
<dbReference type="GO" id="GO:0003677">
    <property type="term" value="F:DNA binding"/>
    <property type="evidence" value="ECO:0007669"/>
    <property type="project" value="InterPro"/>
</dbReference>
<dbReference type="SMART" id="SM00487">
    <property type="entry name" value="DEXDc"/>
    <property type="match status" value="1"/>
</dbReference>
<feature type="coiled-coil region" evidence="1">
    <location>
        <begin position="151"/>
        <end position="207"/>
    </location>
</feature>
<keyword evidence="1" id="KW-0175">Coiled coil</keyword>
<feature type="domain" description="Helicase C-terminal" evidence="3">
    <location>
        <begin position="608"/>
        <end position="775"/>
    </location>
</feature>
<dbReference type="EMBL" id="NRGX01000001">
    <property type="protein sequence ID" value="PCC18901.1"/>
    <property type="molecule type" value="Genomic_DNA"/>
</dbReference>
<dbReference type="PROSITE" id="PS51192">
    <property type="entry name" value="HELICASE_ATP_BIND_1"/>
    <property type="match status" value="1"/>
</dbReference>
<evidence type="ECO:0000313" key="5">
    <source>
        <dbReference type="Proteomes" id="UP000218377"/>
    </source>
</evidence>
<reference evidence="4 5" key="1">
    <citation type="journal article" date="2017" name="Elife">
        <title>Extensive horizontal gene transfer in cheese-associated bacteria.</title>
        <authorList>
            <person name="Bonham K.S."/>
            <person name="Wolfe B.E."/>
            <person name="Dutton R.J."/>
        </authorList>
    </citation>
    <scope>NUCLEOTIDE SEQUENCE [LARGE SCALE GENOMIC DNA]</scope>
    <source>
        <strain evidence="4 5">JB5</strain>
    </source>
</reference>
<dbReference type="Proteomes" id="UP000218377">
    <property type="component" value="Unassembled WGS sequence"/>
</dbReference>
<dbReference type="InterPro" id="IPR006935">
    <property type="entry name" value="Helicase/UvrB_N"/>
</dbReference>
<evidence type="ECO:0000256" key="1">
    <source>
        <dbReference type="SAM" id="Coils"/>
    </source>
</evidence>
<sequence>MTNFEFIRAEWPTIFNDSARAESYVFSDPRSACIYSRRSIERLVLHLYTILDLPTPYKDDLSARINDPKFKAETGIGIHQKLTFLRKLGNNAVHNDTPVPVDAAIRALSELYLVIIWAAFHHSRIPDDVPAGTQFDPKVAHRAAPLSPAELTKLVDKFKQQDEELAAAKKQLAQISADVDAQIATATADKDSQIEELQRQIAAAQSSKVTTLDSQEWKEDRTRTDLIDVDLELAGWDLDEPNVREYRIAGLPTPSGVGYADYVLWGTDGKPLAVVEAKRTSASVEAGRHQAEMYADGLKKTFGRRPVIFFSNGDRHHLWDDAGGYPPREVHGFYTRDELELLIQRRSTRVRLEGRPVNGDIVNRGYQQEIIAQVGRDFDNRQREALLVMATGSGKTRTAIALVDQLMKANWVKRVLFLADRRALVKQAAGAFTAHLPNVTTVNLLETGVKEQASGRVFVSTYPTMMGLIDKGDDTVFGPGYFDLVIIDEAHRSVYRKYKAIFDWFDSLLLGLTATPKDEIDRNTFNLFHIENGVPTGAYTLEQAIADKYLTEPREINLGTKFLEEGIHYADLDEEERTDWDELEWDDGTIPDDVHATALNTYLFNADTVDIVINKLMADGLTIESGDTLGKSIIFAQNQRHADFIQQRFDIHFPAFAGRYARVITHQTDSAQDLIEKFKDPKQYPQIAISVDMLDTGIDIPEILNLVLFKKVRSKSKFWQMIGRGTRLSPDIFGPGHDKTEFYVFDFCSNFEYFNEQFDKAEPRQVLPLNHRILRTRAELLAAINSRSDLSGIRSSLSGELARFVRGIPTENRAVRTHRRWVSDFATDASWNQADPDTIAEAVDHLGGLPSAVIDSSEESKRFDLIVLNTQLSALDCVFVTPASRTVQDIAEVLLTKQSIPMVAAQVELLEDIVRAEWWQDVTLPELEDLRVRMRELVRFAKGKRQNPIYTDFVDELRENESSTLPTHEPGLNIDRLRDRARAHLNDHRNHLAVQKLMRNQQLTEADLDALKNILIDGGVGDDQTIQAAAKTADGLGLFVRSLVGLDRQAVMELFGEYLDESRFSAVQIEFVRQIVNELSTNGIVERGRLFEEPYTDIYSGDVFELFPGGALATIGARLDEVKERAVPVDAEPTG</sequence>
<dbReference type="Pfam" id="PF13643">
    <property type="entry name" value="DUF4145"/>
    <property type="match status" value="1"/>
</dbReference>
<keyword evidence="4" id="KW-0378">Hydrolase</keyword>
<keyword evidence="4" id="KW-0255">Endonuclease</keyword>
<evidence type="ECO:0000259" key="3">
    <source>
        <dbReference type="PROSITE" id="PS51194"/>
    </source>
</evidence>
<dbReference type="SUPFAM" id="SSF52540">
    <property type="entry name" value="P-loop containing nucleoside triphosphate hydrolases"/>
    <property type="match status" value="2"/>
</dbReference>
<dbReference type="GO" id="GO:0006304">
    <property type="term" value="P:DNA modification"/>
    <property type="evidence" value="ECO:0007669"/>
    <property type="project" value="InterPro"/>
</dbReference>
<dbReference type="Gene3D" id="3.40.50.300">
    <property type="entry name" value="P-loop containing nucleotide triphosphate hydrolases"/>
    <property type="match status" value="2"/>
</dbReference>
<dbReference type="Gene3D" id="3.90.1570.30">
    <property type="match status" value="1"/>
</dbReference>
<keyword evidence="4" id="KW-0540">Nuclease</keyword>
<proteinExistence type="predicted"/>
<dbReference type="Pfam" id="PF00271">
    <property type="entry name" value="Helicase_C"/>
    <property type="match status" value="1"/>
</dbReference>
<dbReference type="GO" id="GO:0005524">
    <property type="term" value="F:ATP binding"/>
    <property type="evidence" value="ECO:0007669"/>
    <property type="project" value="InterPro"/>
</dbReference>
<evidence type="ECO:0000259" key="2">
    <source>
        <dbReference type="PROSITE" id="PS51192"/>
    </source>
</evidence>
<dbReference type="InterPro" id="IPR001650">
    <property type="entry name" value="Helicase_C-like"/>
</dbReference>
<dbReference type="Pfam" id="PF08463">
    <property type="entry name" value="EcoEI_R_C"/>
    <property type="match status" value="1"/>
</dbReference>
<organism evidence="4 5">
    <name type="scientific">Brevibacterium aurantiacum</name>
    <dbReference type="NCBI Taxonomy" id="273384"/>
    <lineage>
        <taxon>Bacteria</taxon>
        <taxon>Bacillati</taxon>
        <taxon>Actinomycetota</taxon>
        <taxon>Actinomycetes</taxon>
        <taxon>Micrococcales</taxon>
        <taxon>Brevibacteriaceae</taxon>
        <taxon>Brevibacterium</taxon>
    </lineage>
</organism>
<gene>
    <name evidence="4" type="ORF">CIK79_11725</name>
</gene>
<dbReference type="CDD" id="cd18799">
    <property type="entry name" value="SF2_C_EcoAI-like"/>
    <property type="match status" value="1"/>
</dbReference>
<protein>
    <submittedName>
        <fullName evidence="4">Restriction endonuclease subunit R</fullName>
    </submittedName>
</protein>
<dbReference type="GO" id="GO:0016787">
    <property type="term" value="F:hydrolase activity"/>
    <property type="evidence" value="ECO:0007669"/>
    <property type="project" value="InterPro"/>
</dbReference>
<dbReference type="AlphaFoldDB" id="A0A2A3X5E5"/>
<dbReference type="CDD" id="cd18032">
    <property type="entry name" value="DEXHc_RE_I_III_res"/>
    <property type="match status" value="1"/>
</dbReference>
<dbReference type="Pfam" id="PF04851">
    <property type="entry name" value="ResIII"/>
    <property type="match status" value="1"/>
</dbReference>
<accession>A0A2A3X5E5</accession>
<dbReference type="GO" id="GO:0004519">
    <property type="term" value="F:endonuclease activity"/>
    <property type="evidence" value="ECO:0007669"/>
    <property type="project" value="UniProtKB-KW"/>
</dbReference>
<dbReference type="InterPro" id="IPR013670">
    <property type="entry name" value="EcoEI_R_C_dom"/>
</dbReference>
<dbReference type="InterPro" id="IPR027417">
    <property type="entry name" value="P-loop_NTPase"/>
</dbReference>
<dbReference type="InterPro" id="IPR014001">
    <property type="entry name" value="Helicase_ATP-bd"/>
</dbReference>
<evidence type="ECO:0000313" key="4">
    <source>
        <dbReference type="EMBL" id="PCC18901.1"/>
    </source>
</evidence>
<dbReference type="PANTHER" id="PTHR47396:SF1">
    <property type="entry name" value="ATP-DEPENDENT HELICASE IRC3-RELATED"/>
    <property type="match status" value="1"/>
</dbReference>
<dbReference type="InterPro" id="IPR025285">
    <property type="entry name" value="DUF4145"/>
</dbReference>
<feature type="domain" description="Helicase ATP-binding" evidence="2">
    <location>
        <begin position="376"/>
        <end position="534"/>
    </location>
</feature>
<dbReference type="PANTHER" id="PTHR47396">
    <property type="entry name" value="TYPE I RESTRICTION ENZYME ECOKI R PROTEIN"/>
    <property type="match status" value="1"/>
</dbReference>
<dbReference type="RefSeq" id="WP_096158286.1">
    <property type="nucleotide sequence ID" value="NZ_NRGX01000001.1"/>
</dbReference>
<dbReference type="GO" id="GO:0005829">
    <property type="term" value="C:cytosol"/>
    <property type="evidence" value="ECO:0007669"/>
    <property type="project" value="TreeGrafter"/>
</dbReference>
<name>A0A2A3X5E5_BREAU</name>